<dbReference type="EMBL" id="JAGFBR010000017">
    <property type="protein sequence ID" value="KAH0451903.1"/>
    <property type="molecule type" value="Genomic_DNA"/>
</dbReference>
<comment type="caution">
    <text evidence="1">The sequence shown here is derived from an EMBL/GenBank/DDBJ whole genome shotgun (WGS) entry which is preliminary data.</text>
</comment>
<organism evidence="1 2">
    <name type="scientific">Dendrobium chrysotoxum</name>
    <name type="common">Orchid</name>
    <dbReference type="NCBI Taxonomy" id="161865"/>
    <lineage>
        <taxon>Eukaryota</taxon>
        <taxon>Viridiplantae</taxon>
        <taxon>Streptophyta</taxon>
        <taxon>Embryophyta</taxon>
        <taxon>Tracheophyta</taxon>
        <taxon>Spermatophyta</taxon>
        <taxon>Magnoliopsida</taxon>
        <taxon>Liliopsida</taxon>
        <taxon>Asparagales</taxon>
        <taxon>Orchidaceae</taxon>
        <taxon>Epidendroideae</taxon>
        <taxon>Malaxideae</taxon>
        <taxon>Dendrobiinae</taxon>
        <taxon>Dendrobium</taxon>
    </lineage>
</organism>
<dbReference type="Proteomes" id="UP000775213">
    <property type="component" value="Unassembled WGS sequence"/>
</dbReference>
<evidence type="ECO:0000313" key="2">
    <source>
        <dbReference type="Proteomes" id="UP000775213"/>
    </source>
</evidence>
<sequence length="440" mass="49362">MQNDFFPNFILCNTTQRFIRSVKGDRHASQRASVPSVKSYFLCGSQDLNAAYHNLAAMYSEFFGIPHMFAVVQLIGLRSLPWIIRAILDHIAVKVNVLIPKIYGLQDALPKSIGLLPFDGGVAGSQKIIHELLTWGTKSELKAEVLQSLKEVGSALYWMSLLDLVLREIDTTQFMQTAPWLGLFMGTDGQLKEVDSGNRPLVSLFSLAKTEIVSHATCQNPNSFHIISKQAEAADLIYKKNIISASVLEYALAFTSAALDKHYSKLSANPKTGFIDITTSKDFYRIFSGLQFVSIHDFPLDNEYLEETVLDSSKRHDSWGDSVAWAGCTIIYLLGQQLHFELFDFSYQFLNIAEVENAAIAQTLSFDRSKNSNFLQGYESLLEAMRKARRLNNHVFSMLRARCPLEEKVACAIKHSGAPQHRITFVNTLSAFETLPQKEA</sequence>
<dbReference type="PIRSF" id="PIRSF008153">
    <property type="entry name" value="FMR1_interacting"/>
    <property type="match status" value="1"/>
</dbReference>
<dbReference type="PANTHER" id="PTHR12195">
    <property type="entry name" value="CYTOPLASMIC FMR1-INTERACTING PROTEIN-RELATED"/>
    <property type="match status" value="1"/>
</dbReference>
<name>A0AAV7G810_DENCH</name>
<gene>
    <name evidence="1" type="ORF">IEQ34_019202</name>
</gene>
<evidence type="ECO:0000313" key="1">
    <source>
        <dbReference type="EMBL" id="KAH0451903.1"/>
    </source>
</evidence>
<evidence type="ECO:0008006" key="3">
    <source>
        <dbReference type="Google" id="ProtNLM"/>
    </source>
</evidence>
<protein>
    <recommendedName>
        <fullName evidence="3">Protein kinase domain-containing protein</fullName>
    </recommendedName>
</protein>
<keyword evidence="2" id="KW-1185">Reference proteome</keyword>
<dbReference type="AlphaFoldDB" id="A0AAV7G810"/>
<dbReference type="Pfam" id="PF05994">
    <property type="entry name" value="FragX_IP"/>
    <property type="match status" value="1"/>
</dbReference>
<dbReference type="InterPro" id="IPR008081">
    <property type="entry name" value="Cytoplasmic_FMR1-int"/>
</dbReference>
<proteinExistence type="predicted"/>
<accession>A0AAV7G810</accession>
<reference evidence="1 2" key="1">
    <citation type="journal article" date="2021" name="Hortic Res">
        <title>Chromosome-scale assembly of the Dendrobium chrysotoxum genome enhances the understanding of orchid evolution.</title>
        <authorList>
            <person name="Zhang Y."/>
            <person name="Zhang G.Q."/>
            <person name="Zhang D."/>
            <person name="Liu X.D."/>
            <person name="Xu X.Y."/>
            <person name="Sun W.H."/>
            <person name="Yu X."/>
            <person name="Zhu X."/>
            <person name="Wang Z.W."/>
            <person name="Zhao X."/>
            <person name="Zhong W.Y."/>
            <person name="Chen H."/>
            <person name="Yin W.L."/>
            <person name="Huang T."/>
            <person name="Niu S.C."/>
            <person name="Liu Z.J."/>
        </authorList>
    </citation>
    <scope>NUCLEOTIDE SEQUENCE [LARGE SCALE GENOMIC DNA]</scope>
    <source>
        <strain evidence="1">Lindl</strain>
    </source>
</reference>
<dbReference type="GO" id="GO:0031267">
    <property type="term" value="F:small GTPase binding"/>
    <property type="evidence" value="ECO:0007669"/>
    <property type="project" value="InterPro"/>
</dbReference>
<dbReference type="GO" id="GO:0030833">
    <property type="term" value="P:regulation of actin filament polymerization"/>
    <property type="evidence" value="ECO:0007669"/>
    <property type="project" value="InterPro"/>
</dbReference>